<dbReference type="AlphaFoldDB" id="A0A1D8KBG1"/>
<keyword evidence="2" id="KW-1185">Reference proteome</keyword>
<reference evidence="1 2" key="1">
    <citation type="submission" date="2016-09" db="EMBL/GenBank/DDBJ databases">
        <title>Acidihalobacter prosperus V6 (DSM14174).</title>
        <authorList>
            <person name="Khaleque H.N."/>
            <person name="Ramsay J.P."/>
            <person name="Murphy R.J.T."/>
            <person name="Kaksonen A.H."/>
            <person name="Boxall N.J."/>
            <person name="Watkin E.L.J."/>
        </authorList>
    </citation>
    <scope>NUCLEOTIDE SEQUENCE [LARGE SCALE GENOMIC DNA]</scope>
    <source>
        <strain evidence="1 2">V6</strain>
    </source>
</reference>
<dbReference type="KEGG" id="aaeo:BJI67_15615"/>
<accession>A0A1D8KBG1</accession>
<proteinExistence type="predicted"/>
<name>A0A1D8KBG1_9GAMM</name>
<gene>
    <name evidence="1" type="ORF">BJI67_15615</name>
</gene>
<organism evidence="1 2">
    <name type="scientific">Acidihalobacter aeolianus</name>
    <dbReference type="NCBI Taxonomy" id="2792603"/>
    <lineage>
        <taxon>Bacteria</taxon>
        <taxon>Pseudomonadati</taxon>
        <taxon>Pseudomonadota</taxon>
        <taxon>Gammaproteobacteria</taxon>
        <taxon>Chromatiales</taxon>
        <taxon>Ectothiorhodospiraceae</taxon>
        <taxon>Acidihalobacter</taxon>
    </lineage>
</organism>
<evidence type="ECO:0000313" key="1">
    <source>
        <dbReference type="EMBL" id="AOV18300.1"/>
    </source>
</evidence>
<protein>
    <submittedName>
        <fullName evidence="1">Uncharacterized protein</fullName>
    </submittedName>
</protein>
<dbReference type="EMBL" id="CP017448">
    <property type="protein sequence ID" value="AOV18300.1"/>
    <property type="molecule type" value="Genomic_DNA"/>
</dbReference>
<sequence>MDDYVFRLAFFYEFEYRNFIIEITRCTASPDNRGIQFARPTVIQDWLIIDKLEKISQEYAWSTEMLGEETTLAEDLIFRIQSMTQTHEQTEPTLVTGKYSISDISEDSFRPRREGGLGDKIAWHIQLNLIEALKEHLTILLEKPGRWVNHRDIEGALYLMNASDRSFCTYRVDLVKQNDDGEIAVCKLPKSARIQLSQFTDELIKSKGEHP</sequence>
<dbReference type="Proteomes" id="UP000095342">
    <property type="component" value="Chromosome"/>
</dbReference>
<evidence type="ECO:0000313" key="2">
    <source>
        <dbReference type="Proteomes" id="UP000095342"/>
    </source>
</evidence>